<dbReference type="InterPro" id="IPR026960">
    <property type="entry name" value="RVT-Znf"/>
</dbReference>
<accession>A0AAV2DYV5</accession>
<dbReference type="PANTHER" id="PTHR33116:SF80">
    <property type="entry name" value="REVERSE TRANSCRIPTASE ZINC-BINDING DOMAIN-CONTAINING PROTEIN"/>
    <property type="match status" value="1"/>
</dbReference>
<dbReference type="InterPro" id="IPR000477">
    <property type="entry name" value="RT_dom"/>
</dbReference>
<sequence length="323" mass="37554">MCFADDILVFTTGSAQSILQVKEVLHKFYKLSGLKSNPSKCEIYFGGEAINYKSNALNLSSFEEGELSVRYLGFPLISGKLSSTEIDILVDKVTKRIKSWRAKKLTYAGRLQLISSVLLGVVQYWMQLFVLPNKALKRIQQVCSHFLWHGNEAGRAKVTWDSVALPRKEGGLGVKYLMAWNQACSIRMLWLFLMQAGALWVAWMYEYKCRQGDLWSLKVKYSSSWTWRRLLKLRGIILPWIQQQNGVLYWDSQKMMVYSVRKVWESLRRRAPIVSWHKLICSRYCPLRYSLLSWLVMQNAITTRDKLLKWGKIKDAACPLLWC</sequence>
<dbReference type="PROSITE" id="PS50878">
    <property type="entry name" value="RT_POL"/>
    <property type="match status" value="1"/>
</dbReference>
<reference evidence="2 3" key="1">
    <citation type="submission" date="2024-04" db="EMBL/GenBank/DDBJ databases">
        <authorList>
            <person name="Fracassetti M."/>
        </authorList>
    </citation>
    <scope>NUCLEOTIDE SEQUENCE [LARGE SCALE GENOMIC DNA]</scope>
</reference>
<feature type="domain" description="Reverse transcriptase" evidence="1">
    <location>
        <begin position="1"/>
        <end position="76"/>
    </location>
</feature>
<name>A0AAV2DYV5_9ROSI</name>
<evidence type="ECO:0000313" key="2">
    <source>
        <dbReference type="EMBL" id="CAL1378578.1"/>
    </source>
</evidence>
<dbReference type="AlphaFoldDB" id="A0AAV2DYV5"/>
<keyword evidence="3" id="KW-1185">Reference proteome</keyword>
<organism evidence="2 3">
    <name type="scientific">Linum trigynum</name>
    <dbReference type="NCBI Taxonomy" id="586398"/>
    <lineage>
        <taxon>Eukaryota</taxon>
        <taxon>Viridiplantae</taxon>
        <taxon>Streptophyta</taxon>
        <taxon>Embryophyta</taxon>
        <taxon>Tracheophyta</taxon>
        <taxon>Spermatophyta</taxon>
        <taxon>Magnoliopsida</taxon>
        <taxon>eudicotyledons</taxon>
        <taxon>Gunneridae</taxon>
        <taxon>Pentapetalae</taxon>
        <taxon>rosids</taxon>
        <taxon>fabids</taxon>
        <taxon>Malpighiales</taxon>
        <taxon>Linaceae</taxon>
        <taxon>Linum</taxon>
    </lineage>
</organism>
<dbReference type="Proteomes" id="UP001497516">
    <property type="component" value="Chromosome 3"/>
</dbReference>
<dbReference type="EMBL" id="OZ034816">
    <property type="protein sequence ID" value="CAL1378578.1"/>
    <property type="molecule type" value="Genomic_DNA"/>
</dbReference>
<evidence type="ECO:0000313" key="3">
    <source>
        <dbReference type="Proteomes" id="UP001497516"/>
    </source>
</evidence>
<evidence type="ECO:0000259" key="1">
    <source>
        <dbReference type="PROSITE" id="PS50878"/>
    </source>
</evidence>
<dbReference type="Pfam" id="PF00078">
    <property type="entry name" value="RVT_1"/>
    <property type="match status" value="1"/>
</dbReference>
<proteinExistence type="predicted"/>
<gene>
    <name evidence="2" type="ORF">LTRI10_LOCUS20152</name>
</gene>
<protein>
    <recommendedName>
        <fullName evidence="1">Reverse transcriptase domain-containing protein</fullName>
    </recommendedName>
</protein>
<dbReference type="Pfam" id="PF13966">
    <property type="entry name" value="zf-RVT"/>
    <property type="match status" value="1"/>
</dbReference>
<dbReference type="PANTHER" id="PTHR33116">
    <property type="entry name" value="REVERSE TRANSCRIPTASE ZINC-BINDING DOMAIN-CONTAINING PROTEIN-RELATED-RELATED"/>
    <property type="match status" value="1"/>
</dbReference>